<dbReference type="AlphaFoldDB" id="A0A0J8JNU9"/>
<dbReference type="InterPro" id="IPR013976">
    <property type="entry name" value="HDOD"/>
</dbReference>
<accession>A0A0J8JNU9</accession>
<dbReference type="EMBL" id="LAZL01000005">
    <property type="protein sequence ID" value="KMT66311.1"/>
    <property type="molecule type" value="Genomic_DNA"/>
</dbReference>
<evidence type="ECO:0000313" key="2">
    <source>
        <dbReference type="EMBL" id="KMT66311.1"/>
    </source>
</evidence>
<reference evidence="2 3" key="1">
    <citation type="submission" date="2015-04" db="EMBL/GenBank/DDBJ databases">
        <title>Draft Genome Sequence of the Novel Agar-Digesting Marine Bacterium Q1.</title>
        <authorList>
            <person name="Li Y."/>
            <person name="Li D."/>
            <person name="Chen G."/>
            <person name="Du Z."/>
        </authorList>
    </citation>
    <scope>NUCLEOTIDE SEQUENCE [LARGE SCALE GENOMIC DNA]</scope>
    <source>
        <strain evidence="2 3">Q1</strain>
    </source>
</reference>
<protein>
    <recommendedName>
        <fullName evidence="1">HDOD domain-containing protein</fullName>
    </recommendedName>
</protein>
<dbReference type="PANTHER" id="PTHR33525">
    <property type="match status" value="1"/>
</dbReference>
<dbReference type="Gene3D" id="1.10.3210.10">
    <property type="entry name" value="Hypothetical protein af1432"/>
    <property type="match status" value="1"/>
</dbReference>
<gene>
    <name evidence="2" type="ORF">XM47_04790</name>
</gene>
<dbReference type="Proteomes" id="UP000037600">
    <property type="component" value="Unassembled WGS sequence"/>
</dbReference>
<keyword evidence="3" id="KW-1185">Reference proteome</keyword>
<feature type="domain" description="HDOD" evidence="1">
    <location>
        <begin position="101"/>
        <end position="304"/>
    </location>
</feature>
<dbReference type="SUPFAM" id="SSF109604">
    <property type="entry name" value="HD-domain/PDEase-like"/>
    <property type="match status" value="1"/>
</dbReference>
<dbReference type="OrthoDB" id="6233174at2"/>
<dbReference type="PROSITE" id="PS51833">
    <property type="entry name" value="HDOD"/>
    <property type="match status" value="1"/>
</dbReference>
<dbReference type="RefSeq" id="WP_048690329.1">
    <property type="nucleotide sequence ID" value="NZ_KQ130484.1"/>
</dbReference>
<evidence type="ECO:0000313" key="3">
    <source>
        <dbReference type="Proteomes" id="UP000037600"/>
    </source>
</evidence>
<dbReference type="PANTHER" id="PTHR33525:SF3">
    <property type="entry name" value="RIBONUCLEASE Y"/>
    <property type="match status" value="1"/>
</dbReference>
<organism evidence="2 3">
    <name type="scientific">Catenovulum maritimum</name>
    <dbReference type="NCBI Taxonomy" id="1513271"/>
    <lineage>
        <taxon>Bacteria</taxon>
        <taxon>Pseudomonadati</taxon>
        <taxon>Pseudomonadota</taxon>
        <taxon>Gammaproteobacteria</taxon>
        <taxon>Alteromonadales</taxon>
        <taxon>Alteromonadaceae</taxon>
        <taxon>Catenovulum</taxon>
    </lineage>
</organism>
<comment type="caution">
    <text evidence="2">The sequence shown here is derived from an EMBL/GenBank/DDBJ whole genome shotgun (WGS) entry which is preliminary data.</text>
</comment>
<dbReference type="STRING" id="1513271.XM47_04790"/>
<proteinExistence type="predicted"/>
<evidence type="ECO:0000259" key="1">
    <source>
        <dbReference type="PROSITE" id="PS51833"/>
    </source>
</evidence>
<sequence length="383" mass="44046">MPQDRYSDLIDARFHDLLLSYDFARQHNSLNIPNLADVFSQETNEETRLLLDIEQEAKEQRDAEVIAKESLKQAKSEKLNKKVVELVSEQLDDIETIYNDVIAIHDAVPAILDILSVRAASIGRIEPLISTLPWMGADMLKFVNLPVYRKPESDIKVDKVKTALSYIGIENLKLVVPSFALRKWIPHSTEPFRLMKRKLWESGIGAAISCRKLAQLNEQDTTSAFCAGMFHDLGKSALVRIYLRSFDNEWKRQLLEARESRDKTEHDALVELEPDPATLRNIMLEHSAKLSAKLVDRFNLKRLRFVDALEQFSSGTPFKDYDPLTRTLAQGVSYSRYKMLQKHSLIAKHEAKIYFKENLLTSTEISELNKLSLLRLNLRIEQH</sequence>
<dbReference type="InterPro" id="IPR052340">
    <property type="entry name" value="RNase_Y/CdgJ"/>
</dbReference>
<dbReference type="Pfam" id="PF08668">
    <property type="entry name" value="HDOD"/>
    <property type="match status" value="1"/>
</dbReference>
<name>A0A0J8JNU9_9ALTE</name>